<evidence type="ECO:0000259" key="1">
    <source>
        <dbReference type="Pfam" id="PF22691"/>
    </source>
</evidence>
<dbReference type="InterPro" id="IPR016039">
    <property type="entry name" value="Thiolase-like"/>
</dbReference>
<dbReference type="EMBL" id="MELK01000016">
    <property type="protein sequence ID" value="OFW59386.1"/>
    <property type="molecule type" value="Genomic_DNA"/>
</dbReference>
<dbReference type="Gene3D" id="3.40.47.10">
    <property type="match status" value="1"/>
</dbReference>
<dbReference type="Proteomes" id="UP000177876">
    <property type="component" value="Unassembled WGS sequence"/>
</dbReference>
<dbReference type="SUPFAM" id="SSF53901">
    <property type="entry name" value="Thiolase-like"/>
    <property type="match status" value="2"/>
</dbReference>
<evidence type="ECO:0000313" key="2">
    <source>
        <dbReference type="EMBL" id="OFW59386.1"/>
    </source>
</evidence>
<evidence type="ECO:0000313" key="3">
    <source>
        <dbReference type="Proteomes" id="UP000177876"/>
    </source>
</evidence>
<accession>A0A1F2WRG9</accession>
<dbReference type="PANTHER" id="PTHR42870">
    <property type="entry name" value="ACETYL-COA C-ACETYLTRANSFERASE"/>
    <property type="match status" value="1"/>
</dbReference>
<sequence>MEREVAIIGYAQTPYEEDADASREILVLRAAREALASAGLSRDDIGTVITANNDYLDGRTISNMRLVEPSGACLKDESKVEMDGAYAALYALMRLLSGFHDVAMVIGESQASVYPTYAPGVMTLDPTWDRQRGLLNEVSAAALQARSYMNTYGISEEQIAAVAAKNLGNAVKNPLALRAVPGATVEQVMGSRMLCSPIREMCAWPATDGACAIVLAAGDVARKANRAAWIRGVGFYHDSYLTERPLDKMTSLKMAADKCYAMAGIEHPEVEIDLAEISELFAHEELMAYEALGFCAEGKGGEFIDSGATRMDGILPVNPSGGVLAANAVCAAGLARLAEAAMQITGEAGDHQVKGVKTALAHGQTGLCAQENIVYVLGGE</sequence>
<dbReference type="InterPro" id="IPR002155">
    <property type="entry name" value="Thiolase"/>
</dbReference>
<proteinExistence type="predicted"/>
<reference evidence="2 3" key="1">
    <citation type="journal article" date="2016" name="Nat. Commun.">
        <title>Thousands of microbial genomes shed light on interconnected biogeochemical processes in an aquifer system.</title>
        <authorList>
            <person name="Anantharaman K."/>
            <person name="Brown C.T."/>
            <person name="Hug L.A."/>
            <person name="Sharon I."/>
            <person name="Castelle C.J."/>
            <person name="Probst A.J."/>
            <person name="Thomas B.C."/>
            <person name="Singh A."/>
            <person name="Wilkins M.J."/>
            <person name="Karaoz U."/>
            <person name="Brodie E.L."/>
            <person name="Williams K.H."/>
            <person name="Hubbard S.S."/>
            <person name="Banfield J.F."/>
        </authorList>
    </citation>
    <scope>NUCLEOTIDE SEQUENCE [LARGE SCALE GENOMIC DNA]</scope>
</reference>
<dbReference type="InterPro" id="IPR055140">
    <property type="entry name" value="Thiolase_C_2"/>
</dbReference>
<dbReference type="PANTHER" id="PTHR42870:SF1">
    <property type="entry name" value="NON-SPECIFIC LIPID-TRANSFER PROTEIN-LIKE 2"/>
    <property type="match status" value="1"/>
</dbReference>
<dbReference type="AlphaFoldDB" id="A0A1F2WRG9"/>
<name>A0A1F2WRG9_9ACTN</name>
<organism evidence="2 3">
    <name type="scientific">Candidatus Solincola sediminis</name>
    <dbReference type="NCBI Taxonomy" id="1797199"/>
    <lineage>
        <taxon>Bacteria</taxon>
        <taxon>Bacillati</taxon>
        <taxon>Actinomycetota</taxon>
        <taxon>Candidatus Geothermincolia</taxon>
        <taxon>Candidatus Geothermincolales</taxon>
        <taxon>Candidatus Geothermincolaceae</taxon>
        <taxon>Candidatus Solincola</taxon>
    </lineage>
</organism>
<dbReference type="GO" id="GO:0016747">
    <property type="term" value="F:acyltransferase activity, transferring groups other than amino-acyl groups"/>
    <property type="evidence" value="ECO:0007669"/>
    <property type="project" value="InterPro"/>
</dbReference>
<dbReference type="PIRSF" id="PIRSF000429">
    <property type="entry name" value="Ac-CoA_Ac_transf"/>
    <property type="match status" value="1"/>
</dbReference>
<protein>
    <recommendedName>
        <fullName evidence="1">Thiolase C-terminal domain-containing protein</fullName>
    </recommendedName>
</protein>
<dbReference type="CDD" id="cd00829">
    <property type="entry name" value="SCP-x_thiolase"/>
    <property type="match status" value="1"/>
</dbReference>
<dbReference type="Pfam" id="PF22691">
    <property type="entry name" value="Thiolase_C_1"/>
    <property type="match status" value="1"/>
</dbReference>
<feature type="domain" description="Thiolase C-terminal" evidence="1">
    <location>
        <begin position="239"/>
        <end position="377"/>
    </location>
</feature>
<dbReference type="STRING" id="1797197.A2Y75_11180"/>
<comment type="caution">
    <text evidence="2">The sequence shown here is derived from an EMBL/GenBank/DDBJ whole genome shotgun (WGS) entry which is preliminary data.</text>
</comment>
<gene>
    <name evidence="2" type="ORF">A2Y75_11180</name>
</gene>